<name>A0A323UUS0_9RHOO</name>
<dbReference type="EMBL" id="QKOE01000008">
    <property type="protein sequence ID" value="PZA16177.1"/>
    <property type="molecule type" value="Genomic_DNA"/>
</dbReference>
<dbReference type="PANTHER" id="PTHR43861">
    <property type="entry name" value="TRANS-ACONITATE 2-METHYLTRANSFERASE-RELATED"/>
    <property type="match status" value="1"/>
</dbReference>
<evidence type="ECO:0008006" key="3">
    <source>
        <dbReference type="Google" id="ProtNLM"/>
    </source>
</evidence>
<dbReference type="CDD" id="cd02440">
    <property type="entry name" value="AdoMet_MTases"/>
    <property type="match status" value="1"/>
</dbReference>
<dbReference type="Pfam" id="PF13489">
    <property type="entry name" value="Methyltransf_23"/>
    <property type="match status" value="1"/>
</dbReference>
<reference evidence="1 2" key="1">
    <citation type="submission" date="2018-06" db="EMBL/GenBank/DDBJ databases">
        <title>Azoarcus communis strain SWub3 genome.</title>
        <authorList>
            <person name="Zorraquino Salvo V."/>
            <person name="Toubiana D."/>
            <person name="Blumwald E."/>
        </authorList>
    </citation>
    <scope>NUCLEOTIDE SEQUENCE [LARGE SCALE GENOMIC DNA]</scope>
    <source>
        <strain evidence="1 2">SWub3</strain>
    </source>
</reference>
<keyword evidence="2" id="KW-1185">Reference proteome</keyword>
<dbReference type="Proteomes" id="UP000248259">
    <property type="component" value="Unassembled WGS sequence"/>
</dbReference>
<dbReference type="OrthoDB" id="9795634at2"/>
<dbReference type="AlphaFoldDB" id="A0A323UUS0"/>
<accession>A0A323UUS0</accession>
<evidence type="ECO:0000313" key="1">
    <source>
        <dbReference type="EMBL" id="PZA16177.1"/>
    </source>
</evidence>
<organism evidence="1 2">
    <name type="scientific">Parazoarcus communis SWub3 = DSM 12120</name>
    <dbReference type="NCBI Taxonomy" id="1121029"/>
    <lineage>
        <taxon>Bacteria</taxon>
        <taxon>Pseudomonadati</taxon>
        <taxon>Pseudomonadota</taxon>
        <taxon>Betaproteobacteria</taxon>
        <taxon>Rhodocyclales</taxon>
        <taxon>Zoogloeaceae</taxon>
        <taxon>Parazoarcus</taxon>
    </lineage>
</organism>
<evidence type="ECO:0000313" key="2">
    <source>
        <dbReference type="Proteomes" id="UP000248259"/>
    </source>
</evidence>
<sequence length="417" mass="45988">MMGEIRVDEGGGEGCNDGAPRFTVHWSGVPMAHEVDARFELDASWRRPRDTFGPFELIRCFVGSLLRLRPEKVVFLQFSGIALELARISAALGLEVHLRMPAEDALEGLDPVSARWAAGVLSRVHGMVEGGALLAPEAMRARFGGQWAEAWSDGGVGDRDRPAFGYEAYALGRRDHALLYAMQLGFASHFSGCRKVLDVGCGTGVFLEVLSRNGITATGVERNDVSARFAQCMGHQVVQADAIEYLEANPASCDGVYCSHFIEHLPIEAAERLIRAVSAALVPGGVAVFVFPDPESIRSQLLGFWRDPEHVRFYHPELVSTLAEIHGLALEFDSQLESGREVVPFAMKMPPRPVARAPGLWARVLRRLGIAPFSLLEAERMRADAMDEVLKQLWSVNQTWAWDDNAVLRFRKRAALI</sequence>
<protein>
    <recommendedName>
        <fullName evidence="3">Class I SAM-dependent methyltransferase</fullName>
    </recommendedName>
</protein>
<proteinExistence type="predicted"/>
<comment type="caution">
    <text evidence="1">The sequence shown here is derived from an EMBL/GenBank/DDBJ whole genome shotgun (WGS) entry which is preliminary data.</text>
</comment>
<dbReference type="InterPro" id="IPR029063">
    <property type="entry name" value="SAM-dependent_MTases_sf"/>
</dbReference>
<dbReference type="SUPFAM" id="SSF53335">
    <property type="entry name" value="S-adenosyl-L-methionine-dependent methyltransferases"/>
    <property type="match status" value="1"/>
</dbReference>
<dbReference type="Gene3D" id="3.40.50.150">
    <property type="entry name" value="Vaccinia Virus protein VP39"/>
    <property type="match status" value="1"/>
</dbReference>
<gene>
    <name evidence="1" type="ORF">DNK49_12735</name>
</gene>